<evidence type="ECO:0000256" key="5">
    <source>
        <dbReference type="ARBA" id="ARBA00023141"/>
    </source>
</evidence>
<feature type="binding site" evidence="7">
    <location>
        <position position="171"/>
    </location>
    <ligand>
        <name>3-phosphoshikimate</name>
        <dbReference type="ChEBI" id="CHEBI:145989"/>
    </ligand>
</feature>
<dbReference type="PROSITE" id="PS00885">
    <property type="entry name" value="EPSP_SYNTHASE_2"/>
    <property type="match status" value="1"/>
</dbReference>
<dbReference type="UniPathway" id="UPA00053">
    <property type="reaction ID" value="UER00089"/>
</dbReference>
<feature type="binding site" evidence="7">
    <location>
        <position position="23"/>
    </location>
    <ligand>
        <name>3-phosphoshikimate</name>
        <dbReference type="ChEBI" id="CHEBI:145989"/>
    </ligand>
</feature>
<dbReference type="InterPro" id="IPR023193">
    <property type="entry name" value="EPSP_synthase_CS"/>
</dbReference>
<keyword evidence="3 7" id="KW-0028">Amino-acid biosynthesis</keyword>
<feature type="active site" description="Proton acceptor" evidence="7">
    <location>
        <position position="318"/>
    </location>
</feature>
<dbReference type="InterPro" id="IPR013792">
    <property type="entry name" value="RNA3'P_cycl/enolpyr_Trfase_a/b"/>
</dbReference>
<keyword evidence="7" id="KW-0963">Cytoplasm</keyword>
<dbReference type="GO" id="GO:0005737">
    <property type="term" value="C:cytoplasm"/>
    <property type="evidence" value="ECO:0007669"/>
    <property type="project" value="UniProtKB-SubCell"/>
</dbReference>
<feature type="binding site" evidence="7">
    <location>
        <position position="415"/>
    </location>
    <ligand>
        <name>phosphoenolpyruvate</name>
        <dbReference type="ChEBI" id="CHEBI:58702"/>
    </ligand>
</feature>
<organism evidence="9">
    <name type="scientific">uncultured Thermomicrobiales bacterium</name>
    <dbReference type="NCBI Taxonomy" id="1645740"/>
    <lineage>
        <taxon>Bacteria</taxon>
        <taxon>Pseudomonadati</taxon>
        <taxon>Thermomicrobiota</taxon>
        <taxon>Thermomicrobia</taxon>
        <taxon>Thermomicrobiales</taxon>
        <taxon>environmental samples</taxon>
    </lineage>
</organism>
<name>A0A6J4V1L4_9BACT</name>
<evidence type="ECO:0000256" key="4">
    <source>
        <dbReference type="ARBA" id="ARBA00022679"/>
    </source>
</evidence>
<feature type="binding site" evidence="7">
    <location>
        <position position="349"/>
    </location>
    <ligand>
        <name>phosphoenolpyruvate</name>
        <dbReference type="ChEBI" id="CHEBI:58702"/>
    </ligand>
</feature>
<dbReference type="PROSITE" id="PS00104">
    <property type="entry name" value="EPSP_SYNTHASE_1"/>
    <property type="match status" value="1"/>
</dbReference>
<evidence type="ECO:0000259" key="8">
    <source>
        <dbReference type="Pfam" id="PF00275"/>
    </source>
</evidence>
<reference evidence="9" key="1">
    <citation type="submission" date="2020-02" db="EMBL/GenBank/DDBJ databases">
        <authorList>
            <person name="Meier V. D."/>
        </authorList>
    </citation>
    <scope>NUCLEOTIDE SEQUENCE</scope>
    <source>
        <strain evidence="9">AVDCRST_MAG73</strain>
    </source>
</reference>
<feature type="binding site" evidence="7">
    <location>
        <position position="198"/>
    </location>
    <ligand>
        <name>3-phosphoshikimate</name>
        <dbReference type="ChEBI" id="CHEBI:145989"/>
    </ligand>
</feature>
<dbReference type="GO" id="GO:0009423">
    <property type="term" value="P:chorismate biosynthetic process"/>
    <property type="evidence" value="ECO:0007669"/>
    <property type="project" value="UniProtKB-UniRule"/>
</dbReference>
<dbReference type="InterPro" id="IPR001986">
    <property type="entry name" value="Enolpyruvate_Tfrase_dom"/>
</dbReference>
<dbReference type="InterPro" id="IPR036968">
    <property type="entry name" value="Enolpyruvate_Tfrase_sf"/>
</dbReference>
<keyword evidence="4 7" id="KW-0808">Transferase</keyword>
<evidence type="ECO:0000313" key="9">
    <source>
        <dbReference type="EMBL" id="CAA9564239.1"/>
    </source>
</evidence>
<dbReference type="GO" id="GO:0008652">
    <property type="term" value="P:amino acid biosynthetic process"/>
    <property type="evidence" value="ECO:0007669"/>
    <property type="project" value="UniProtKB-KW"/>
</dbReference>
<comment type="caution">
    <text evidence="7">Lacks conserved residue(s) required for the propagation of feature annotation.</text>
</comment>
<dbReference type="PIRSF" id="PIRSF000505">
    <property type="entry name" value="EPSPS"/>
    <property type="match status" value="1"/>
</dbReference>
<dbReference type="EMBL" id="CADCWE010000260">
    <property type="protein sequence ID" value="CAA9564239.1"/>
    <property type="molecule type" value="Genomic_DNA"/>
</dbReference>
<dbReference type="SUPFAM" id="SSF55205">
    <property type="entry name" value="EPT/RTPC-like"/>
    <property type="match status" value="1"/>
</dbReference>
<feature type="binding site" evidence="7">
    <location>
        <position position="345"/>
    </location>
    <ligand>
        <name>3-phosphoshikimate</name>
        <dbReference type="ChEBI" id="CHEBI:145989"/>
    </ligand>
</feature>
<feature type="binding site" evidence="7">
    <location>
        <position position="170"/>
    </location>
    <ligand>
        <name>3-phosphoshikimate</name>
        <dbReference type="ChEBI" id="CHEBI:145989"/>
    </ligand>
</feature>
<evidence type="ECO:0000256" key="7">
    <source>
        <dbReference type="HAMAP-Rule" id="MF_00210"/>
    </source>
</evidence>
<dbReference type="AlphaFoldDB" id="A0A6J4V1L4"/>
<evidence type="ECO:0000256" key="2">
    <source>
        <dbReference type="ARBA" id="ARBA00009948"/>
    </source>
</evidence>
<sequence length="434" mass="44997">MSSATVAPAARPIDAVARVPGSKSITNRALLIAALADGDSELVGALDSEDTRYMAAALNALGIPVQADAAGERFRVRGGGGSFPATEADLFVGNSGTSMRFLTAALPLGRGVYRIDGVPRMRQRPIAPLLDALNDLGADARGQAEAGFPPVTVRAAGLRGGRTRMAGDLSSQFLSALVQAAPYAAAGVEVEVVGDLVSKPYLPLTAAVMAAFGVELVWDRDGWRWFRVAPGQRYRGRVYRVEPDASNASYFFAAAAVTGGRVRVEGLGAGSAQGDLRFVDVLAAMGCAVEVTGGWVEVRGPEGGALRGVDLDLGAISDTAQTLAAIAPFASGPTTIRGVGHARLKETDRVAALATELRRLGQDVVERPDGLTITPAPIVPAAIETYDDHRMAMSFAITALRAPGIAILDPGCVAKTFPAFFDRLAEATGTGTRG</sequence>
<comment type="pathway">
    <text evidence="1 7">Metabolic intermediate biosynthesis; chorismate biosynthesis; chorismate from D-erythrose 4-phosphate and phosphoenolpyruvate: step 6/7.</text>
</comment>
<feature type="binding site" evidence="7">
    <location>
        <position position="172"/>
    </location>
    <ligand>
        <name>3-phosphoshikimate</name>
        <dbReference type="ChEBI" id="CHEBI:145989"/>
    </ligand>
</feature>
<feature type="domain" description="Enolpyruvate transferase" evidence="8">
    <location>
        <begin position="12"/>
        <end position="424"/>
    </location>
</feature>
<protein>
    <recommendedName>
        <fullName evidence="7">3-phosphoshikimate 1-carboxyvinyltransferase</fullName>
        <ecNumber evidence="7">2.5.1.19</ecNumber>
    </recommendedName>
    <alternativeName>
        <fullName evidence="7">5-enolpyruvylshikimate-3-phosphate synthase</fullName>
        <shortName evidence="7">EPSP synthase</shortName>
        <shortName evidence="7">EPSPS</shortName>
    </alternativeName>
</protein>
<proteinExistence type="inferred from homology"/>
<dbReference type="PANTHER" id="PTHR21090:SF5">
    <property type="entry name" value="PENTAFUNCTIONAL AROM POLYPEPTIDE"/>
    <property type="match status" value="1"/>
</dbReference>
<evidence type="ECO:0000256" key="6">
    <source>
        <dbReference type="ARBA" id="ARBA00044633"/>
    </source>
</evidence>
<dbReference type="NCBIfam" id="TIGR01356">
    <property type="entry name" value="aroA"/>
    <property type="match status" value="1"/>
</dbReference>
<feature type="binding site" evidence="7">
    <location>
        <position position="124"/>
    </location>
    <ligand>
        <name>phosphoenolpyruvate</name>
        <dbReference type="ChEBI" id="CHEBI:58702"/>
    </ligand>
</feature>
<gene>
    <name evidence="7" type="primary">aroA</name>
    <name evidence="9" type="ORF">AVDCRST_MAG73-4013</name>
</gene>
<feature type="binding site" evidence="7">
    <location>
        <position position="23"/>
    </location>
    <ligand>
        <name>phosphoenolpyruvate</name>
        <dbReference type="ChEBI" id="CHEBI:58702"/>
    </ligand>
</feature>
<dbReference type="EC" id="2.5.1.19" evidence="7"/>
<feature type="binding site" evidence="7">
    <location>
        <position position="28"/>
    </location>
    <ligand>
        <name>3-phosphoshikimate</name>
        <dbReference type="ChEBI" id="CHEBI:145989"/>
    </ligand>
</feature>
<feature type="binding site" evidence="7">
    <location>
        <position position="390"/>
    </location>
    <ligand>
        <name>phosphoenolpyruvate</name>
        <dbReference type="ChEBI" id="CHEBI:58702"/>
    </ligand>
</feature>
<dbReference type="CDD" id="cd01556">
    <property type="entry name" value="EPSP_synthase"/>
    <property type="match status" value="1"/>
</dbReference>
<dbReference type="InterPro" id="IPR006264">
    <property type="entry name" value="EPSP_synthase"/>
</dbReference>
<comment type="catalytic activity">
    <reaction evidence="6">
        <text>3-phosphoshikimate + phosphoenolpyruvate = 5-O-(1-carboxyvinyl)-3-phosphoshikimate + phosphate</text>
        <dbReference type="Rhea" id="RHEA:21256"/>
        <dbReference type="ChEBI" id="CHEBI:43474"/>
        <dbReference type="ChEBI" id="CHEBI:57701"/>
        <dbReference type="ChEBI" id="CHEBI:58702"/>
        <dbReference type="ChEBI" id="CHEBI:145989"/>
        <dbReference type="EC" id="2.5.1.19"/>
    </reaction>
    <physiologicalReaction direction="left-to-right" evidence="6">
        <dbReference type="Rhea" id="RHEA:21257"/>
    </physiologicalReaction>
</comment>
<comment type="function">
    <text evidence="7">Catalyzes the transfer of the enolpyruvyl moiety of phosphoenolpyruvate (PEP) to the 5-hydroxyl of shikimate-3-phosphate (S3P) to produce enolpyruvyl shikimate-3-phosphate and inorganic phosphate.</text>
</comment>
<feature type="binding site" evidence="7">
    <location>
        <position position="24"/>
    </location>
    <ligand>
        <name>3-phosphoshikimate</name>
        <dbReference type="ChEBI" id="CHEBI:145989"/>
    </ligand>
</feature>
<comment type="subcellular location">
    <subcellularLocation>
        <location evidence="7">Cytoplasm</location>
    </subcellularLocation>
</comment>
<feature type="binding site" evidence="7">
    <location>
        <position position="318"/>
    </location>
    <ligand>
        <name>3-phosphoshikimate</name>
        <dbReference type="ChEBI" id="CHEBI:145989"/>
    </ligand>
</feature>
<comment type="subunit">
    <text evidence="7">Monomer.</text>
</comment>
<keyword evidence="5 7" id="KW-0057">Aromatic amino acid biosynthesis</keyword>
<dbReference type="GO" id="GO:0003866">
    <property type="term" value="F:3-phosphoshikimate 1-carboxyvinyltransferase activity"/>
    <property type="evidence" value="ECO:0007669"/>
    <property type="project" value="UniProtKB-UniRule"/>
</dbReference>
<evidence type="ECO:0000256" key="3">
    <source>
        <dbReference type="ARBA" id="ARBA00022605"/>
    </source>
</evidence>
<dbReference type="HAMAP" id="MF_00210">
    <property type="entry name" value="EPSP_synth"/>
    <property type="match status" value="1"/>
</dbReference>
<dbReference type="Pfam" id="PF00275">
    <property type="entry name" value="EPSP_synthase"/>
    <property type="match status" value="1"/>
</dbReference>
<dbReference type="PANTHER" id="PTHR21090">
    <property type="entry name" value="AROM/DEHYDROQUINATE SYNTHASE"/>
    <property type="match status" value="1"/>
</dbReference>
<evidence type="ECO:0000256" key="1">
    <source>
        <dbReference type="ARBA" id="ARBA00004811"/>
    </source>
</evidence>
<feature type="binding site" evidence="7">
    <location>
        <position position="96"/>
    </location>
    <ligand>
        <name>phosphoenolpyruvate</name>
        <dbReference type="ChEBI" id="CHEBI:58702"/>
    </ligand>
</feature>
<accession>A0A6J4V1L4</accession>
<dbReference type="GO" id="GO:0009073">
    <property type="term" value="P:aromatic amino acid family biosynthetic process"/>
    <property type="evidence" value="ECO:0007669"/>
    <property type="project" value="UniProtKB-KW"/>
</dbReference>
<dbReference type="Gene3D" id="3.65.10.10">
    <property type="entry name" value="Enolpyruvate transferase domain"/>
    <property type="match status" value="2"/>
</dbReference>
<comment type="similarity">
    <text evidence="2 7">Belongs to the EPSP synthase family.</text>
</comment>
<feature type="binding site" evidence="7">
    <location>
        <position position="172"/>
    </location>
    <ligand>
        <name>phosphoenolpyruvate</name>
        <dbReference type="ChEBI" id="CHEBI:58702"/>
    </ligand>
</feature>